<evidence type="ECO:0000313" key="2">
    <source>
        <dbReference type="EMBL" id="WNM58032.1"/>
    </source>
</evidence>
<reference evidence="2 3" key="1">
    <citation type="submission" date="2023-01" db="EMBL/GenBank/DDBJ databases">
        <title>Cultivation and genomic characterization of new, ubiquitous marine nitrite-oxidizing bacteria from the Nitrospirales.</title>
        <authorList>
            <person name="Mueller A.J."/>
            <person name="Daebeler A."/>
            <person name="Herbold C.W."/>
            <person name="Kirkegaard R.H."/>
            <person name="Daims H."/>
        </authorList>
    </citation>
    <scope>NUCLEOTIDE SEQUENCE [LARGE SCALE GENOMIC DNA]</scope>
    <source>
        <strain evidence="2 3">VA</strain>
    </source>
</reference>
<feature type="coiled-coil region" evidence="1">
    <location>
        <begin position="178"/>
        <end position="205"/>
    </location>
</feature>
<proteinExistence type="predicted"/>
<keyword evidence="3" id="KW-1185">Reference proteome</keyword>
<evidence type="ECO:0000256" key="1">
    <source>
        <dbReference type="SAM" id="Coils"/>
    </source>
</evidence>
<dbReference type="EMBL" id="CP116967">
    <property type="protein sequence ID" value="WNM58032.1"/>
    <property type="molecule type" value="Genomic_DNA"/>
</dbReference>
<keyword evidence="1" id="KW-0175">Coiled coil</keyword>
<evidence type="ECO:0000313" key="3">
    <source>
        <dbReference type="Proteomes" id="UP001302719"/>
    </source>
</evidence>
<dbReference type="KEGG" id="nall:PP769_19000"/>
<organism evidence="2 3">
    <name type="scientific">Candidatus Nitrospira allomarina</name>
    <dbReference type="NCBI Taxonomy" id="3020900"/>
    <lineage>
        <taxon>Bacteria</taxon>
        <taxon>Pseudomonadati</taxon>
        <taxon>Nitrospirota</taxon>
        <taxon>Nitrospiria</taxon>
        <taxon>Nitrospirales</taxon>
        <taxon>Nitrospiraceae</taxon>
        <taxon>Nitrospira</taxon>
    </lineage>
</organism>
<dbReference type="AlphaFoldDB" id="A0AA96JRY5"/>
<dbReference type="Proteomes" id="UP001302719">
    <property type="component" value="Chromosome"/>
</dbReference>
<evidence type="ECO:0008006" key="4">
    <source>
        <dbReference type="Google" id="ProtNLM"/>
    </source>
</evidence>
<gene>
    <name evidence="2" type="ORF">PP769_19000</name>
</gene>
<name>A0AA96JRY5_9BACT</name>
<protein>
    <recommendedName>
        <fullName evidence="4">RiboL-PSP-HEPN domain-containing protein</fullName>
    </recommendedName>
</protein>
<accession>A0AA96JRY5</accession>
<dbReference type="RefSeq" id="WP_312643257.1">
    <property type="nucleotide sequence ID" value="NZ_CP116967.1"/>
</dbReference>
<sequence length="210" mass="23923">MRERAKDLVKNLLPAITSDLDMALETAKEAPTPYNLRTAVRAAFAYMDGLIFITKTLVLVGAAQSDHAFSNAELALLREETYSLNSKGESYAQTKFLRLEDNFRFTLSMILKSANKPFNLDLNDGNWEKFKRSLQLRHRLTHPRQPIDLQVVSSEFEDLKTTLDWVSGHLMRGLAEATLVLFNKKEDLEARLKKLRQELGAHQSNSKIES</sequence>